<organism evidence="1">
    <name type="scientific">Homo sapiens</name>
    <name type="common">Human</name>
    <dbReference type="NCBI Taxonomy" id="9606"/>
    <lineage>
        <taxon>Eukaryota</taxon>
        <taxon>Metazoa</taxon>
        <taxon>Chordata</taxon>
        <taxon>Craniata</taxon>
        <taxon>Vertebrata</taxon>
        <taxon>Euteleostomi</taxon>
        <taxon>Mammalia</taxon>
        <taxon>Eutheria</taxon>
        <taxon>Euarchontoglires</taxon>
        <taxon>Primates</taxon>
        <taxon>Haplorrhini</taxon>
        <taxon>Catarrhini</taxon>
        <taxon>Hominidae</taxon>
        <taxon>Homo</taxon>
    </lineage>
</organism>
<dbReference type="EMBL" id="HF584025">
    <property type="protein sequence ID" value="CCQ43522.1"/>
    <property type="molecule type" value="Genomic_DNA"/>
</dbReference>
<name>L8ECG4_HUMAN</name>
<proteinExistence type="predicted"/>
<accession>L8ECG4</accession>
<gene>
    <name evidence="1" type="primary">CHST15</name>
</gene>
<dbReference type="AlphaFoldDB" id="L8ECG4"/>
<dbReference type="OrthoDB" id="8068875at2759"/>
<protein>
    <submittedName>
        <fullName evidence="1">Alternative protein CHST15</fullName>
    </submittedName>
</protein>
<reference evidence="1" key="1">
    <citation type="journal article" date="2013" name="PLoS ONE">
        <title>Direct detection of alternative open reading frames translation products in human significantly expands the proteome.</title>
        <authorList>
            <person name="Vanderperre B."/>
            <person name="Lucier J.-F."/>
            <person name="Motard J."/>
            <person name="Tremblay G."/>
            <person name="Vanderperre S."/>
            <person name="Wisztorski M."/>
            <person name="Salzet M."/>
            <person name="Boisvert F.-M."/>
            <person name="Roucou X."/>
        </authorList>
    </citation>
    <scope>NUCLEOTIDE SEQUENCE</scope>
</reference>
<sequence length="41" mass="4719">MNYNHFGISFVMFESSAMDPSQSSSIRGHWRPQFLKNSALL</sequence>
<evidence type="ECO:0000313" key="1">
    <source>
        <dbReference type="EMBL" id="CCQ43522.1"/>
    </source>
</evidence>
<dbReference type="ChiTaRS" id="CHST15">
    <property type="organism name" value="human"/>
</dbReference>